<comment type="similarity">
    <text evidence="1">Belongs to the BCLAF1/THRAP3 family.</text>
</comment>
<keyword evidence="3" id="KW-0472">Membrane</keyword>
<reference evidence="4" key="2">
    <citation type="submission" date="2025-08" db="UniProtKB">
        <authorList>
            <consortium name="Ensembl"/>
        </authorList>
    </citation>
    <scope>IDENTIFICATION</scope>
</reference>
<evidence type="ECO:0000313" key="5">
    <source>
        <dbReference type="Proteomes" id="UP000005226"/>
    </source>
</evidence>
<dbReference type="PANTHER" id="PTHR15268">
    <property type="entry name" value="THRAP3/BCLAF1"/>
    <property type="match status" value="1"/>
</dbReference>
<feature type="transmembrane region" description="Helical" evidence="3">
    <location>
        <begin position="125"/>
        <end position="142"/>
    </location>
</feature>
<keyword evidence="3" id="KW-1133">Transmembrane helix</keyword>
<evidence type="ECO:0000256" key="3">
    <source>
        <dbReference type="SAM" id="Phobius"/>
    </source>
</evidence>
<dbReference type="GeneTree" id="ENSGT00950000183163"/>
<dbReference type="GO" id="GO:0003712">
    <property type="term" value="F:transcription coregulator activity"/>
    <property type="evidence" value="ECO:0007669"/>
    <property type="project" value="TreeGrafter"/>
</dbReference>
<feature type="compositionally biased region" description="Polar residues" evidence="2">
    <location>
        <begin position="287"/>
        <end position="299"/>
    </location>
</feature>
<feature type="transmembrane region" description="Helical" evidence="3">
    <location>
        <begin position="38"/>
        <end position="58"/>
    </location>
</feature>
<dbReference type="GO" id="GO:0003677">
    <property type="term" value="F:DNA binding"/>
    <property type="evidence" value="ECO:0007669"/>
    <property type="project" value="TreeGrafter"/>
</dbReference>
<dbReference type="GO" id="GO:0016592">
    <property type="term" value="C:mediator complex"/>
    <property type="evidence" value="ECO:0007669"/>
    <property type="project" value="TreeGrafter"/>
</dbReference>
<dbReference type="InterPro" id="IPR029199">
    <property type="entry name" value="THRAP3_BCLAF1"/>
</dbReference>
<dbReference type="Ensembl" id="ENSTRUT00000079031.1">
    <property type="protein sequence ID" value="ENSTRUP00000066038.1"/>
    <property type="gene ID" value="ENSTRUG00000030957.1"/>
</dbReference>
<dbReference type="GO" id="GO:0045944">
    <property type="term" value="P:positive regulation of transcription by RNA polymerase II"/>
    <property type="evidence" value="ECO:0007669"/>
    <property type="project" value="TreeGrafter"/>
</dbReference>
<organism evidence="4 5">
    <name type="scientific">Takifugu rubripes</name>
    <name type="common">Japanese pufferfish</name>
    <name type="synonym">Fugu rubripes</name>
    <dbReference type="NCBI Taxonomy" id="31033"/>
    <lineage>
        <taxon>Eukaryota</taxon>
        <taxon>Metazoa</taxon>
        <taxon>Chordata</taxon>
        <taxon>Craniata</taxon>
        <taxon>Vertebrata</taxon>
        <taxon>Euteleostomi</taxon>
        <taxon>Actinopterygii</taxon>
        <taxon>Neopterygii</taxon>
        <taxon>Teleostei</taxon>
        <taxon>Neoteleostei</taxon>
        <taxon>Acanthomorphata</taxon>
        <taxon>Eupercaria</taxon>
        <taxon>Tetraodontiformes</taxon>
        <taxon>Tetradontoidea</taxon>
        <taxon>Tetraodontidae</taxon>
        <taxon>Takifugu</taxon>
    </lineage>
</organism>
<feature type="transmembrane region" description="Helical" evidence="3">
    <location>
        <begin position="12"/>
        <end position="31"/>
    </location>
</feature>
<reference evidence="4" key="3">
    <citation type="submission" date="2025-09" db="UniProtKB">
        <authorList>
            <consortium name="Ensembl"/>
        </authorList>
    </citation>
    <scope>IDENTIFICATION</scope>
</reference>
<dbReference type="InParanoid" id="A0A674MYI5"/>
<dbReference type="Pfam" id="PF15440">
    <property type="entry name" value="THRAP3_BCLAF1"/>
    <property type="match status" value="1"/>
</dbReference>
<dbReference type="PROSITE" id="PS51257">
    <property type="entry name" value="PROKAR_LIPOPROTEIN"/>
    <property type="match status" value="1"/>
</dbReference>
<accession>A0A674MYI5</accession>
<evidence type="ECO:0000256" key="1">
    <source>
        <dbReference type="ARBA" id="ARBA00006481"/>
    </source>
</evidence>
<evidence type="ECO:0000256" key="2">
    <source>
        <dbReference type="SAM" id="MobiDB-lite"/>
    </source>
</evidence>
<sequence length="361" mass="41966">MKLWDSCLFYINLWGSCLFYINVWGSCLFYINVWDSCLLWDSCLFYINLWGSCLFYINVWDSCLLWDSCLFYINVWDSSLFYINVWDSCLLWDSCLFYINVWDSCLFYINVWDSSLFYINVWDSSLFYINVWAVSFCSPLCYSSDRQLSLDLVNVGRQRLDFLPLLEHSGTYRETPTHTGTFAQEIITLVHHVKEQYFGGGGLTLNERFSAPQAAAFDEDEEAAMLTLNQRFSANQCPVRGPGDLRHDLERRRQERIEGVKVTIAGSGTSQRPLGPDSLRCRRNTGDKNSTWSELTLTSDPAPPQPRDLKLIVGLAPFCFRGQREGGPFKAFQRRNYGITNQFRRQKRYNFQGGRRHKTTG</sequence>
<keyword evidence="3" id="KW-0812">Transmembrane</keyword>
<proteinExistence type="inferred from homology"/>
<name>A0A674MYI5_TAKRU</name>
<reference evidence="4 5" key="1">
    <citation type="journal article" date="2011" name="Genome Biol. Evol.">
        <title>Integration of the genetic map and genome assembly of fugu facilitates insights into distinct features of genome evolution in teleosts and mammals.</title>
        <authorList>
            <person name="Kai W."/>
            <person name="Kikuchi K."/>
            <person name="Tohari S."/>
            <person name="Chew A.K."/>
            <person name="Tay A."/>
            <person name="Fujiwara A."/>
            <person name="Hosoya S."/>
            <person name="Suetake H."/>
            <person name="Naruse K."/>
            <person name="Brenner S."/>
            <person name="Suzuki Y."/>
            <person name="Venkatesh B."/>
        </authorList>
    </citation>
    <scope>NUCLEOTIDE SEQUENCE [LARGE SCALE GENOMIC DNA]</scope>
</reference>
<dbReference type="PANTHER" id="PTHR15268:SF17">
    <property type="entry name" value="BCLAF1 AND THRAP3 FAMILY MEMBER 3"/>
    <property type="match status" value="1"/>
</dbReference>
<dbReference type="Proteomes" id="UP000005226">
    <property type="component" value="Chromosome 10"/>
</dbReference>
<keyword evidence="5" id="KW-1185">Reference proteome</keyword>
<feature type="region of interest" description="Disordered" evidence="2">
    <location>
        <begin position="282"/>
        <end position="305"/>
    </location>
</feature>
<protein>
    <submittedName>
        <fullName evidence="4">Zgc:112982</fullName>
    </submittedName>
</protein>
<evidence type="ECO:0000313" key="4">
    <source>
        <dbReference type="Ensembl" id="ENSTRUP00000066038.1"/>
    </source>
</evidence>
<dbReference type="AlphaFoldDB" id="A0A674MYI5"/>